<evidence type="ECO:0000256" key="1">
    <source>
        <dbReference type="ARBA" id="ARBA00023015"/>
    </source>
</evidence>
<dbReference type="RefSeq" id="WP_089809867.1">
    <property type="nucleotide sequence ID" value="NZ_FOYT01000003.1"/>
</dbReference>
<gene>
    <name evidence="5" type="ORF">SAMN04487947_3436</name>
</gene>
<dbReference type="InterPro" id="IPR036388">
    <property type="entry name" value="WH-like_DNA-bd_sf"/>
</dbReference>
<evidence type="ECO:0000256" key="2">
    <source>
        <dbReference type="ARBA" id="ARBA00023163"/>
    </source>
</evidence>
<proteinExistence type="predicted"/>
<evidence type="ECO:0000259" key="4">
    <source>
        <dbReference type="Pfam" id="PF15915"/>
    </source>
</evidence>
<dbReference type="InterPro" id="IPR031803">
    <property type="entry name" value="BAT_GAF/HTH-assoc"/>
</dbReference>
<dbReference type="OrthoDB" id="156233at2157"/>
<feature type="domain" description="HTH bat-type" evidence="3">
    <location>
        <begin position="157"/>
        <end position="208"/>
    </location>
</feature>
<dbReference type="PANTHER" id="PTHR34236:SF1">
    <property type="entry name" value="DIMETHYL SULFOXIDE REDUCTASE TRANSCRIPTIONAL ACTIVATOR"/>
    <property type="match status" value="1"/>
</dbReference>
<evidence type="ECO:0000313" key="5">
    <source>
        <dbReference type="EMBL" id="SFR67531.1"/>
    </source>
</evidence>
<reference evidence="6" key="1">
    <citation type="submission" date="2016-10" db="EMBL/GenBank/DDBJ databases">
        <authorList>
            <person name="Varghese N."/>
            <person name="Submissions S."/>
        </authorList>
    </citation>
    <scope>NUCLEOTIDE SEQUENCE [LARGE SCALE GENOMIC DNA]</scope>
    <source>
        <strain evidence="6">CGMCC 1.7736</strain>
    </source>
</reference>
<evidence type="ECO:0000313" key="6">
    <source>
        <dbReference type="Proteomes" id="UP000198531"/>
    </source>
</evidence>
<protein>
    <submittedName>
        <fullName evidence="5">Predicted DNA binding protein, contains HTH domain</fullName>
    </submittedName>
</protein>
<accession>A0A1I6ILJ2</accession>
<dbReference type="Proteomes" id="UP000198531">
    <property type="component" value="Unassembled WGS sequence"/>
</dbReference>
<dbReference type="Pfam" id="PF15915">
    <property type="entry name" value="BAT"/>
    <property type="match status" value="1"/>
</dbReference>
<keyword evidence="2" id="KW-0804">Transcription</keyword>
<dbReference type="EMBL" id="FOYT01000003">
    <property type="protein sequence ID" value="SFR67531.1"/>
    <property type="molecule type" value="Genomic_DNA"/>
</dbReference>
<organism evidence="5 6">
    <name type="scientific">Halogeometricum rufum</name>
    <dbReference type="NCBI Taxonomy" id="553469"/>
    <lineage>
        <taxon>Archaea</taxon>
        <taxon>Methanobacteriati</taxon>
        <taxon>Methanobacteriota</taxon>
        <taxon>Stenosarchaea group</taxon>
        <taxon>Halobacteria</taxon>
        <taxon>Halobacteriales</taxon>
        <taxon>Haloferacaceae</taxon>
        <taxon>Halogeometricum</taxon>
    </lineage>
</organism>
<sequence>MSITAKVHIEHDRLALAPTLRALDGVQIRVIMQTNTDPGATVFPFFIEYDDPEELHRMLDEDPTVESYELVDRTDGAGIYYLEHTPETKLISSVVTEVNGFLVHTETKGNGWLVRLLLPDKAALNTIWEYANENDISLDIIEIYSNDDAGTETSYGLTDEQEAALATAYERGYFGEPRDISLSEVAREMGLSSTAMSGRLRRGMRNLVAATIVERETEDEE</sequence>
<feature type="domain" description="Bacterioopsin transcriptional activator GAF and HTH associated" evidence="4">
    <location>
        <begin position="27"/>
        <end position="138"/>
    </location>
</feature>
<dbReference type="AlphaFoldDB" id="A0A1I6ILJ2"/>
<name>A0A1I6ILJ2_9EURY</name>
<dbReference type="PANTHER" id="PTHR34236">
    <property type="entry name" value="DIMETHYL SULFOXIDE REDUCTASE TRANSCRIPTIONAL ACTIVATOR"/>
    <property type="match status" value="1"/>
</dbReference>
<keyword evidence="6" id="KW-1185">Reference proteome</keyword>
<dbReference type="STRING" id="553469.SAMN04487947_3436"/>
<dbReference type="Pfam" id="PF04967">
    <property type="entry name" value="HTH_10"/>
    <property type="match status" value="1"/>
</dbReference>
<dbReference type="Gene3D" id="1.10.10.10">
    <property type="entry name" value="Winged helix-like DNA-binding domain superfamily/Winged helix DNA-binding domain"/>
    <property type="match status" value="1"/>
</dbReference>
<evidence type="ECO:0000259" key="3">
    <source>
        <dbReference type="Pfam" id="PF04967"/>
    </source>
</evidence>
<dbReference type="InterPro" id="IPR007050">
    <property type="entry name" value="HTH_bacterioopsin"/>
</dbReference>
<keyword evidence="1" id="KW-0805">Transcription regulation</keyword>